<feature type="compositionally biased region" description="Polar residues" evidence="1">
    <location>
        <begin position="677"/>
        <end position="698"/>
    </location>
</feature>
<name>A0A0V0QIT2_PSEPJ</name>
<keyword evidence="2" id="KW-0812">Transmembrane</keyword>
<comment type="caution">
    <text evidence="3">The sequence shown here is derived from an EMBL/GenBank/DDBJ whole genome shotgun (WGS) entry which is preliminary data.</text>
</comment>
<protein>
    <recommendedName>
        <fullName evidence="5">Transmembrane protein</fullName>
    </recommendedName>
</protein>
<dbReference type="PANTHER" id="PTHR31398">
    <property type="entry name" value="MEIOTIC NUCLEAR DIVISION PROTEIN 1 HOMOLOG"/>
    <property type="match status" value="1"/>
</dbReference>
<feature type="region of interest" description="Disordered" evidence="1">
    <location>
        <begin position="648"/>
        <end position="702"/>
    </location>
</feature>
<dbReference type="Proteomes" id="UP000054937">
    <property type="component" value="Unassembled WGS sequence"/>
</dbReference>
<evidence type="ECO:0000256" key="1">
    <source>
        <dbReference type="SAM" id="MobiDB-lite"/>
    </source>
</evidence>
<proteinExistence type="predicted"/>
<evidence type="ECO:0000313" key="3">
    <source>
        <dbReference type="EMBL" id="KRX02227.1"/>
    </source>
</evidence>
<keyword evidence="4" id="KW-1185">Reference proteome</keyword>
<feature type="transmembrane region" description="Helical" evidence="2">
    <location>
        <begin position="43"/>
        <end position="62"/>
    </location>
</feature>
<dbReference type="InParanoid" id="A0A0V0QIT2"/>
<evidence type="ECO:0000256" key="2">
    <source>
        <dbReference type="SAM" id="Phobius"/>
    </source>
</evidence>
<reference evidence="3 4" key="1">
    <citation type="journal article" date="2015" name="Sci. Rep.">
        <title>Genome of the facultative scuticociliatosis pathogen Pseudocohnilembus persalinus provides insight into its virulence through horizontal gene transfer.</title>
        <authorList>
            <person name="Xiong J."/>
            <person name="Wang G."/>
            <person name="Cheng J."/>
            <person name="Tian M."/>
            <person name="Pan X."/>
            <person name="Warren A."/>
            <person name="Jiang C."/>
            <person name="Yuan D."/>
            <person name="Miao W."/>
        </authorList>
    </citation>
    <scope>NUCLEOTIDE SEQUENCE [LARGE SCALE GENOMIC DNA]</scope>
    <source>
        <strain evidence="3">36N120E</strain>
    </source>
</reference>
<dbReference type="EMBL" id="LDAU01000156">
    <property type="protein sequence ID" value="KRX02227.1"/>
    <property type="molecule type" value="Genomic_DNA"/>
</dbReference>
<dbReference type="GO" id="GO:0005634">
    <property type="term" value="C:nucleus"/>
    <property type="evidence" value="ECO:0007669"/>
    <property type="project" value="TreeGrafter"/>
</dbReference>
<dbReference type="PANTHER" id="PTHR31398:SF0">
    <property type="entry name" value="MEIOTIC NUCLEAR DIVISION PROTEIN 1 HOMOLOG"/>
    <property type="match status" value="1"/>
</dbReference>
<sequence length="739" mass="87961">MSSNEVKESYSMTKYEGEYSSIYLRKSRFQTTYEKRFMQLEDLISYIGGFSNILFLFFGAIGKRQEFKNEQIEKEKENQKILEKPVALSFKKDNIQNALSLKQNNQENEKKGRSSLQIKQIIKNRTLQLITQYGYKTRFEYLTAQLQQKILKNNNVAIQFRYYIYMLSCKKLFNNEENQLIEKAKVLAESQLDVIQIIDRIQEIDRLKNVIFTKEQLTLFNYFPKKEICIFKEQNQNINNNENYIFSKQSPHNNQNNDRVKSRMSFFTQMKNKELDNYSQQFEDFNRAQLEKLEKTFDKIIENRHPDIYFQSMKQSDSVKNNLDPLQQKKYNELQSNNDMQQSLQFPKDRIDKQRRKQVLINLRIKNLKEKVIQQKEKEETTVVTQASAKYINIQESPIKKKYPKIPLMTYNHLNDIKMHYNTRRSSEINNNKRNQTQQLTFISDQQQRNQIFNPIQKQKVQSENLKNIKQELQKNDDNSNKSSFYQTIPASQFSQQINNNIKEQGQFIDDQSQQKENEESLLRLSTYNNFNIGQTNNKENQINKNLKINIQRQNSKRSQISSNLYDLEPSTNRKLIQNNKQAQELQDKSNYQSMQFKDYIENKNSPGLEVSNQNNDKSNFEISNIPFLPSHSKQLQQEIQYIENKSKLNKSQSPQNLKENDNNNNYNKNVRVINNDQSLEQSDENISQNQECTSKSGNQKEENFKNNLLDEDKNLNFNQAQKYINSFFQFSNLKNTFT</sequence>
<feature type="compositionally biased region" description="Low complexity" evidence="1">
    <location>
        <begin position="663"/>
        <end position="676"/>
    </location>
</feature>
<keyword evidence="2" id="KW-0472">Membrane</keyword>
<accession>A0A0V0QIT2</accession>
<dbReference type="GO" id="GO:0007131">
    <property type="term" value="P:reciprocal meiotic recombination"/>
    <property type="evidence" value="ECO:0007669"/>
    <property type="project" value="TreeGrafter"/>
</dbReference>
<gene>
    <name evidence="3" type="ORF">PPERSA_04849</name>
</gene>
<dbReference type="AlphaFoldDB" id="A0A0V0QIT2"/>
<keyword evidence="2" id="KW-1133">Transmembrane helix</keyword>
<evidence type="ECO:0008006" key="5">
    <source>
        <dbReference type="Google" id="ProtNLM"/>
    </source>
</evidence>
<evidence type="ECO:0000313" key="4">
    <source>
        <dbReference type="Proteomes" id="UP000054937"/>
    </source>
</evidence>
<organism evidence="3 4">
    <name type="scientific">Pseudocohnilembus persalinus</name>
    <name type="common">Ciliate</name>
    <dbReference type="NCBI Taxonomy" id="266149"/>
    <lineage>
        <taxon>Eukaryota</taxon>
        <taxon>Sar</taxon>
        <taxon>Alveolata</taxon>
        <taxon>Ciliophora</taxon>
        <taxon>Intramacronucleata</taxon>
        <taxon>Oligohymenophorea</taxon>
        <taxon>Scuticociliatia</taxon>
        <taxon>Philasterida</taxon>
        <taxon>Pseudocohnilembidae</taxon>
        <taxon>Pseudocohnilembus</taxon>
    </lineage>
</organism>